<dbReference type="Proteomes" id="UP000282423">
    <property type="component" value="Unassembled WGS sequence"/>
</dbReference>
<evidence type="ECO:0000313" key="1">
    <source>
        <dbReference type="EMBL" id="RKO72717.1"/>
    </source>
</evidence>
<reference evidence="1 2" key="1">
    <citation type="submission" date="2018-10" db="EMBL/GenBank/DDBJ databases">
        <title>Sphingobacterium sp. M05W1-28.</title>
        <authorList>
            <person name="Cai H."/>
        </authorList>
    </citation>
    <scope>NUCLEOTIDE SEQUENCE [LARGE SCALE GENOMIC DNA]</scope>
    <source>
        <strain evidence="1 2">M05W1-28</strain>
    </source>
</reference>
<sequence length="81" mass="9379">MGNDYCVNFVAFTQPNNDIAIINTKIYQLSKGRTILLRQDVEHQFILKDHQFSDKEMHVTKDLKGHISILLEKMANDTSSR</sequence>
<evidence type="ECO:0000313" key="2">
    <source>
        <dbReference type="Proteomes" id="UP000282423"/>
    </source>
</evidence>
<name>A0A420W2D2_9SPHI</name>
<proteinExistence type="predicted"/>
<organism evidence="1 2">
    <name type="scientific">Sphingobacterium puteale</name>
    <dbReference type="NCBI Taxonomy" id="2420510"/>
    <lineage>
        <taxon>Bacteria</taxon>
        <taxon>Pseudomonadati</taxon>
        <taxon>Bacteroidota</taxon>
        <taxon>Sphingobacteriia</taxon>
        <taxon>Sphingobacteriales</taxon>
        <taxon>Sphingobacteriaceae</taxon>
        <taxon>Sphingobacterium</taxon>
    </lineage>
</organism>
<dbReference type="AlphaFoldDB" id="A0A420W2D2"/>
<protein>
    <submittedName>
        <fullName evidence="1">Uncharacterized protein</fullName>
    </submittedName>
</protein>
<dbReference type="EMBL" id="RBWS01000004">
    <property type="protein sequence ID" value="RKO72717.1"/>
    <property type="molecule type" value="Genomic_DNA"/>
</dbReference>
<keyword evidence="2" id="KW-1185">Reference proteome</keyword>
<accession>A0A420W2D2</accession>
<gene>
    <name evidence="1" type="ORF">D7322_04545</name>
</gene>
<comment type="caution">
    <text evidence="1">The sequence shown here is derived from an EMBL/GenBank/DDBJ whole genome shotgun (WGS) entry which is preliminary data.</text>
</comment>